<accession>A0A0K8WHE8</accession>
<dbReference type="InterPro" id="IPR007970">
    <property type="entry name" value="DUF733"/>
</dbReference>
<dbReference type="Pfam" id="PF05306">
    <property type="entry name" value="DUF733"/>
    <property type="match status" value="1"/>
</dbReference>
<name>A0A0K8WHE8_BACLA</name>
<protein>
    <submittedName>
        <fullName evidence="1">Uncharacterized protein</fullName>
    </submittedName>
</protein>
<dbReference type="AlphaFoldDB" id="A0A0K8WHE8"/>
<evidence type="ECO:0000313" key="1">
    <source>
        <dbReference type="EMBL" id="JAI50489.1"/>
    </source>
</evidence>
<sequence>MLKKQITHITVSEMFTPTHPGTLSYTLFLHRNEMKRHGDQFNRCLRLTRSKFFVTEKLITQVTAQMYRPSAREIQILNREQFFCEHLRQQMQHMMSWQQMSESQRKEIVEAASVKREAVQRNIEEHLKRTNLKDKIGNVKMEPNNISNNKMMAKGTAHYRHMTNPPRLNYAKTSRTPNGKVQFKNLSKTAPQNPYKQAVGNGVSQLMELPGNRHQITEYRKKMVQRMAQRKNFI</sequence>
<gene>
    <name evidence="1" type="ORF">c0_g1_i1</name>
</gene>
<organism evidence="1">
    <name type="scientific">Bactrocera latifrons</name>
    <name type="common">Malaysian fruit fly</name>
    <name type="synonym">Chaetodacus latifrons</name>
    <dbReference type="NCBI Taxonomy" id="174628"/>
    <lineage>
        <taxon>Eukaryota</taxon>
        <taxon>Metazoa</taxon>
        <taxon>Ecdysozoa</taxon>
        <taxon>Arthropoda</taxon>
        <taxon>Hexapoda</taxon>
        <taxon>Insecta</taxon>
        <taxon>Pterygota</taxon>
        <taxon>Neoptera</taxon>
        <taxon>Endopterygota</taxon>
        <taxon>Diptera</taxon>
        <taxon>Brachycera</taxon>
        <taxon>Muscomorpha</taxon>
        <taxon>Tephritoidea</taxon>
        <taxon>Tephritidae</taxon>
        <taxon>Bactrocera</taxon>
        <taxon>Bactrocera</taxon>
    </lineage>
</organism>
<dbReference type="EMBL" id="GDHF01001825">
    <property type="protein sequence ID" value="JAI50489.1"/>
    <property type="molecule type" value="Transcribed_RNA"/>
</dbReference>
<reference evidence="1" key="1">
    <citation type="submission" date="2015-06" db="EMBL/GenBank/DDBJ databases">
        <authorList>
            <person name="Hoefler B.C."/>
            <person name="Straight P.D."/>
        </authorList>
    </citation>
    <scope>NUCLEOTIDE SEQUENCE</scope>
</reference>
<proteinExistence type="predicted"/>